<dbReference type="OMA" id="YGSKGPQ"/>
<keyword evidence="2" id="KW-0472">Membrane</keyword>
<evidence type="ECO:0000256" key="2">
    <source>
        <dbReference type="SAM" id="Phobius"/>
    </source>
</evidence>
<keyword evidence="2" id="KW-1133">Transmembrane helix</keyword>
<organism evidence="3 4">
    <name type="scientific">Grifola frondosa</name>
    <name type="common">Maitake</name>
    <name type="synonym">Polyporus frondosus</name>
    <dbReference type="NCBI Taxonomy" id="5627"/>
    <lineage>
        <taxon>Eukaryota</taxon>
        <taxon>Fungi</taxon>
        <taxon>Dikarya</taxon>
        <taxon>Basidiomycota</taxon>
        <taxon>Agaricomycotina</taxon>
        <taxon>Agaricomycetes</taxon>
        <taxon>Polyporales</taxon>
        <taxon>Grifolaceae</taxon>
        <taxon>Grifola</taxon>
    </lineage>
</organism>
<reference evidence="3 4" key="1">
    <citation type="submission" date="2016-03" db="EMBL/GenBank/DDBJ databases">
        <title>Whole genome sequencing of Grifola frondosa 9006-11.</title>
        <authorList>
            <person name="Min B."/>
            <person name="Park H."/>
            <person name="Kim J.-G."/>
            <person name="Cho H."/>
            <person name="Oh Y.-L."/>
            <person name="Kong W.-S."/>
            <person name="Choi I.-G."/>
        </authorList>
    </citation>
    <scope>NUCLEOTIDE SEQUENCE [LARGE SCALE GENOMIC DNA]</scope>
    <source>
        <strain evidence="3 4">9006-11</strain>
    </source>
</reference>
<feature type="region of interest" description="Disordered" evidence="1">
    <location>
        <begin position="184"/>
        <end position="203"/>
    </location>
</feature>
<evidence type="ECO:0000313" key="4">
    <source>
        <dbReference type="Proteomes" id="UP000092993"/>
    </source>
</evidence>
<dbReference type="Proteomes" id="UP000092993">
    <property type="component" value="Unassembled WGS sequence"/>
</dbReference>
<evidence type="ECO:0000256" key="1">
    <source>
        <dbReference type="SAM" id="MobiDB-lite"/>
    </source>
</evidence>
<comment type="caution">
    <text evidence="3">The sequence shown here is derived from an EMBL/GenBank/DDBJ whole genome shotgun (WGS) entry which is preliminary data.</text>
</comment>
<dbReference type="OrthoDB" id="2563669at2759"/>
<protein>
    <submittedName>
        <fullName evidence="3">Uncharacterized protein</fullName>
    </submittedName>
</protein>
<dbReference type="AlphaFoldDB" id="A0A1C7MEP5"/>
<name>A0A1C7MEP5_GRIFR</name>
<gene>
    <name evidence="3" type="ORF">A0H81_05031</name>
</gene>
<evidence type="ECO:0000313" key="3">
    <source>
        <dbReference type="EMBL" id="OBZ75350.1"/>
    </source>
</evidence>
<feature type="transmembrane region" description="Helical" evidence="2">
    <location>
        <begin position="148"/>
        <end position="170"/>
    </location>
</feature>
<dbReference type="STRING" id="5627.A0A1C7MEP5"/>
<keyword evidence="4" id="KW-1185">Reference proteome</keyword>
<feature type="compositionally biased region" description="Low complexity" evidence="1">
    <location>
        <begin position="124"/>
        <end position="142"/>
    </location>
</feature>
<sequence>MHTANFSVQFDNFVINLDASASSNQFQQLLFQHTLANQINNHIVVLTAILQGQGVRGQWLDVDFITFTDGRSRTVELNHTFGIFGVFSVNQTDKSTAATVLPPWASGSSMSNNALQSSIPTNTAASSSTSGVPSASPSSPSSSKVPTILASLFGALIGLALVIGVIYYILHRIYEARRARERRFRHGQANDSSGRKDSGSGMVELVKGTFGGRAQGSQANLSGTLASNAYTQVARAYSPRDASLMSGVPDGAEREGAGTPSTSRALLSASPVAFRKGPKGDADSLRTDFLQV</sequence>
<feature type="region of interest" description="Disordered" evidence="1">
    <location>
        <begin position="115"/>
        <end position="142"/>
    </location>
</feature>
<dbReference type="EMBL" id="LUGG01000004">
    <property type="protein sequence ID" value="OBZ75350.1"/>
    <property type="molecule type" value="Genomic_DNA"/>
</dbReference>
<feature type="region of interest" description="Disordered" evidence="1">
    <location>
        <begin position="244"/>
        <end position="287"/>
    </location>
</feature>
<accession>A0A1C7MEP5</accession>
<keyword evidence="2" id="KW-0812">Transmembrane</keyword>
<proteinExistence type="predicted"/>